<protein>
    <submittedName>
        <fullName evidence="1">Uncharacterized protein</fullName>
    </submittedName>
</protein>
<gene>
    <name evidence="1" type="ORF">UFOVP106_21</name>
</gene>
<sequence>MRVTHLHKYGSGFTSKTACGRSLLRTPMSTNWEEFKKDFYKCVKCESSKQADLFKRIDLKNV</sequence>
<organism evidence="1">
    <name type="scientific">uncultured Caudovirales phage</name>
    <dbReference type="NCBI Taxonomy" id="2100421"/>
    <lineage>
        <taxon>Viruses</taxon>
        <taxon>Duplodnaviria</taxon>
        <taxon>Heunggongvirae</taxon>
        <taxon>Uroviricota</taxon>
        <taxon>Caudoviricetes</taxon>
        <taxon>Peduoviridae</taxon>
        <taxon>Maltschvirus</taxon>
        <taxon>Maltschvirus maltsch</taxon>
    </lineage>
</organism>
<dbReference type="EMBL" id="LR796225">
    <property type="protein sequence ID" value="CAB4127940.1"/>
    <property type="molecule type" value="Genomic_DNA"/>
</dbReference>
<evidence type="ECO:0000313" key="1">
    <source>
        <dbReference type="EMBL" id="CAB4127940.1"/>
    </source>
</evidence>
<proteinExistence type="predicted"/>
<accession>A0A6J5L5P9</accession>
<reference evidence="1" key="1">
    <citation type="submission" date="2020-04" db="EMBL/GenBank/DDBJ databases">
        <authorList>
            <person name="Chiriac C."/>
            <person name="Salcher M."/>
            <person name="Ghai R."/>
            <person name="Kavagutti S V."/>
        </authorList>
    </citation>
    <scope>NUCLEOTIDE SEQUENCE</scope>
</reference>
<name>A0A6J5L5P9_9CAUD</name>